<reference evidence="3 4" key="1">
    <citation type="submission" date="2016-10" db="EMBL/GenBank/DDBJ databases">
        <title>Paenibacillus species isolates.</title>
        <authorList>
            <person name="Beno S.M."/>
        </authorList>
    </citation>
    <scope>NUCLEOTIDE SEQUENCE [LARGE SCALE GENOMIC DNA]</scope>
    <source>
        <strain evidence="3 4">FSL H7-0604</strain>
    </source>
</reference>
<evidence type="ECO:0000259" key="2">
    <source>
        <dbReference type="PROSITE" id="PS51272"/>
    </source>
</evidence>
<dbReference type="Gene3D" id="2.60.40.1220">
    <property type="match status" value="2"/>
</dbReference>
<evidence type="ECO:0000313" key="3">
    <source>
        <dbReference type="EMBL" id="OMD22441.1"/>
    </source>
</evidence>
<feature type="domain" description="SLH" evidence="2">
    <location>
        <begin position="103"/>
        <end position="168"/>
    </location>
</feature>
<dbReference type="EMBL" id="MKQP01000067">
    <property type="protein sequence ID" value="OMD22441.1"/>
    <property type="molecule type" value="Genomic_DNA"/>
</dbReference>
<evidence type="ECO:0000313" key="4">
    <source>
        <dbReference type="Proteomes" id="UP000187465"/>
    </source>
</evidence>
<dbReference type="InterPro" id="IPR001119">
    <property type="entry name" value="SLH_dom"/>
</dbReference>
<organism evidence="3 4">
    <name type="scientific">Paenibacillus odorifer</name>
    <dbReference type="NCBI Taxonomy" id="189426"/>
    <lineage>
        <taxon>Bacteria</taxon>
        <taxon>Bacillati</taxon>
        <taxon>Bacillota</taxon>
        <taxon>Bacilli</taxon>
        <taxon>Bacillales</taxon>
        <taxon>Paenibacillaceae</taxon>
        <taxon>Paenibacillus</taxon>
    </lineage>
</organism>
<gene>
    <name evidence="3" type="ORF">BJP51_06385</name>
</gene>
<dbReference type="RefSeq" id="WP_051491196.1">
    <property type="nucleotide sequence ID" value="NZ_MPTS01000001.1"/>
</dbReference>
<dbReference type="Proteomes" id="UP000187465">
    <property type="component" value="Unassembled WGS sequence"/>
</dbReference>
<dbReference type="AlphaFoldDB" id="A0A1R0WVI3"/>
<evidence type="ECO:0000256" key="1">
    <source>
        <dbReference type="ARBA" id="ARBA00022729"/>
    </source>
</evidence>
<dbReference type="PROSITE" id="PS51272">
    <property type="entry name" value="SLH"/>
    <property type="match status" value="2"/>
</dbReference>
<accession>A0A1R0WVI3</accession>
<proteinExistence type="predicted"/>
<protein>
    <recommendedName>
        <fullName evidence="2">SLH domain-containing protein</fullName>
    </recommendedName>
</protein>
<sequence>MSDMSYSTKEKSQFMNVQGGEKKVMKKILSVALSTAMAFSMFASVAFGDAATTPQQKFDALAAKGILNGYPDGQAHLEKDLTRAEFAKIVTKLFDLTEVSNKLSYKDKGYNASNWAVPYIEAVTAVNYMQGKDTVKGIFDYNGKVTVEEVAAVLFRALKLEQPTTTDNSASAWAKGYAQAVINAGLVAKDTNFKANASRSLVVETAYAVDQLSQAATIVSAEALSPTKVVVTFSDKTTTTVELTTALVAGVETTINFKHNDHDYTTKVTLAAPKVVSAEAPNAKQVVIKFNRSIDVDTLAESSKVIDGVVKVTKVGSDVNEVANANVTFNADNTEAVITLPGVKFLKGNYTVVLNDAVTTTSAEAIPAYTQLITVADTVAPTLASASSTAKATTKDVYVKFSEPVKTTGIVAYVNGQVATVTVTNDTYTEYKLSAGTLDSGKTYDVSLLNVTDFAGNVANPNPIKTTVTVVSDVAAPVIKSVTPVSDKYVEVEFDKTVDRASLVGNVRLLNSVGESQGTFQVLTTDNGKKFTLQSPLTSFPSTGTFTGSVVFGASVKDTLGNILGTAASQAITFTKDTVAPTVTGVTYTTTAVNKGLVLKFSENVVYKGKGTLQLINDTTGEATTVLHNSSLVKGSGSTFTITGVSVPTAGSYTLRIPAGLFVDKSYSANELTAAVLPVTIGSTSTDDKAPELLVVNGAAPIKFYDSKSVGDDTYGDALITVDLFDASGLKSSTILDKNSYTLNNAGLPSTSYVTIKTLNEKGEEVSSATNPTRARAYVYIPSSSITETKDYVFAVNGVTDTAGNVIDGTVAQQKGKLTSRISPAFDSAVVSSGGSTELILGFSKDLNEATTEADLKANLEFYINTDVNSSNKISSENILSITPIKYGSDKGKWSVKFSKKIIDSAAGAKEELDLNANGVNRIIVKVKKDAAIFDADGNKIKGETEISAK</sequence>
<keyword evidence="1" id="KW-0732">Signal</keyword>
<feature type="domain" description="SLH" evidence="2">
    <location>
        <begin position="38"/>
        <end position="102"/>
    </location>
</feature>
<comment type="caution">
    <text evidence="3">The sequence shown here is derived from an EMBL/GenBank/DDBJ whole genome shotgun (WGS) entry which is preliminary data.</text>
</comment>
<dbReference type="InterPro" id="IPR014755">
    <property type="entry name" value="Cu-Rt/internalin_Ig-like"/>
</dbReference>
<name>A0A1R0WVI3_9BACL</name>